<dbReference type="eggNOG" id="ENOG5034BFH">
    <property type="taxonomic scope" value="Bacteria"/>
</dbReference>
<sequence length="109" mass="11676">MSLDGNAETAETAAEEGLPPLRPDAVIVEAQTKRGKICRLVDNTATVAVTELEELLQELIAQDLFQPLGLSSAGGSSIRIGAPQSGHIQLGETLYRLIVIDHEARLEPF</sequence>
<proteinExistence type="predicted"/>
<feature type="compositionally biased region" description="Low complexity" evidence="1">
    <location>
        <begin position="7"/>
        <end position="16"/>
    </location>
</feature>
<dbReference type="EMBL" id="CP005986">
    <property type="protein sequence ID" value="AIA54552.1"/>
    <property type="molecule type" value="Genomic_DNA"/>
</dbReference>
<accession>A0A059ZXA9</accession>
<name>A0A059ZXA9_ACICK</name>
<reference evidence="2 3" key="1">
    <citation type="journal article" date="2009" name="J. Bacteriol.">
        <title>Draft genome sequence of the extremely acidophilic bacterium Acidithiobacillus caldus ATCC 51756 reveals metabolic versatility in the genus Acidithiobacillus.</title>
        <authorList>
            <person name="Valdes J."/>
            <person name="Quatrini R."/>
            <person name="Hallberg K."/>
            <person name="Dopson M."/>
            <person name="Valenzuela P.D."/>
            <person name="Holmes D.S."/>
        </authorList>
    </citation>
    <scope>NUCLEOTIDE SEQUENCE [LARGE SCALE GENOMIC DNA]</scope>
    <source>
        <strain evidence="3">ATCC 51756 / DSM 8584 / KU</strain>
    </source>
</reference>
<dbReference type="Proteomes" id="UP000005522">
    <property type="component" value="Chromosome"/>
</dbReference>
<protein>
    <submittedName>
        <fullName evidence="2">Uncharacterized protein</fullName>
    </submittedName>
</protein>
<dbReference type="KEGG" id="acz:Acaty_c0672"/>
<feature type="region of interest" description="Disordered" evidence="1">
    <location>
        <begin position="1"/>
        <end position="22"/>
    </location>
</feature>
<evidence type="ECO:0000313" key="3">
    <source>
        <dbReference type="Proteomes" id="UP000005522"/>
    </source>
</evidence>
<evidence type="ECO:0000313" key="2">
    <source>
        <dbReference type="EMBL" id="AIA54552.1"/>
    </source>
</evidence>
<gene>
    <name evidence="2" type="ORF">Acaty_c0672</name>
</gene>
<dbReference type="GeneID" id="92930669"/>
<evidence type="ECO:0000256" key="1">
    <source>
        <dbReference type="SAM" id="MobiDB-lite"/>
    </source>
</evidence>
<dbReference type="AlphaFoldDB" id="A0A059ZXA9"/>
<organism evidence="2 3">
    <name type="scientific">Acidithiobacillus caldus (strain ATCC 51756 / DSM 8584 / KU)</name>
    <dbReference type="NCBI Taxonomy" id="637389"/>
    <lineage>
        <taxon>Bacteria</taxon>
        <taxon>Pseudomonadati</taxon>
        <taxon>Pseudomonadota</taxon>
        <taxon>Acidithiobacillia</taxon>
        <taxon>Acidithiobacillales</taxon>
        <taxon>Acidithiobacillaceae</taxon>
        <taxon>Acidithiobacillus</taxon>
    </lineage>
</organism>
<dbReference type="RefSeq" id="WP_004870818.1">
    <property type="nucleotide sequence ID" value="NZ_CP005986.1"/>
</dbReference>
<dbReference type="HOGENOM" id="CLU_2371851_0_0_6"/>